<accession>A0AAU9UG03</accession>
<dbReference type="PANTHER" id="PTHR46348">
    <property type="entry name" value="DELETED IN LUNG AND ESOPHAGEAL CANCER PROTEIN 1"/>
    <property type="match status" value="1"/>
</dbReference>
<dbReference type="Gene3D" id="2.60.40.10">
    <property type="entry name" value="Immunoglobulins"/>
    <property type="match status" value="1"/>
</dbReference>
<organism evidence="1 2">
    <name type="scientific">Euphydryas editha</name>
    <name type="common">Edith's checkerspot</name>
    <dbReference type="NCBI Taxonomy" id="104508"/>
    <lineage>
        <taxon>Eukaryota</taxon>
        <taxon>Metazoa</taxon>
        <taxon>Ecdysozoa</taxon>
        <taxon>Arthropoda</taxon>
        <taxon>Hexapoda</taxon>
        <taxon>Insecta</taxon>
        <taxon>Pterygota</taxon>
        <taxon>Neoptera</taxon>
        <taxon>Endopterygota</taxon>
        <taxon>Lepidoptera</taxon>
        <taxon>Glossata</taxon>
        <taxon>Ditrysia</taxon>
        <taxon>Papilionoidea</taxon>
        <taxon>Nymphalidae</taxon>
        <taxon>Nymphalinae</taxon>
        <taxon>Euphydryas</taxon>
    </lineage>
</organism>
<keyword evidence="2" id="KW-1185">Reference proteome</keyword>
<proteinExistence type="predicted"/>
<evidence type="ECO:0000313" key="2">
    <source>
        <dbReference type="Proteomes" id="UP001153954"/>
    </source>
</evidence>
<protein>
    <submittedName>
        <fullName evidence="1">Uncharacterized protein</fullName>
    </submittedName>
</protein>
<dbReference type="GO" id="GO:0005737">
    <property type="term" value="C:cytoplasm"/>
    <property type="evidence" value="ECO:0007669"/>
    <property type="project" value="TreeGrafter"/>
</dbReference>
<reference evidence="1" key="1">
    <citation type="submission" date="2022-03" db="EMBL/GenBank/DDBJ databases">
        <authorList>
            <person name="Tunstrom K."/>
        </authorList>
    </citation>
    <scope>NUCLEOTIDE SEQUENCE</scope>
</reference>
<dbReference type="GO" id="GO:0008285">
    <property type="term" value="P:negative regulation of cell population proliferation"/>
    <property type="evidence" value="ECO:0007669"/>
    <property type="project" value="InterPro"/>
</dbReference>
<comment type="caution">
    <text evidence="1">The sequence shown here is derived from an EMBL/GenBank/DDBJ whole genome shotgun (WGS) entry which is preliminary data.</text>
</comment>
<dbReference type="AlphaFoldDB" id="A0AAU9UG03"/>
<dbReference type="InterPro" id="IPR013783">
    <property type="entry name" value="Ig-like_fold"/>
</dbReference>
<dbReference type="PANTHER" id="PTHR46348:SF1">
    <property type="entry name" value="DELETED IN LUNG AND ESOPHAGEAL CANCER PROTEIN 1"/>
    <property type="match status" value="1"/>
</dbReference>
<dbReference type="GO" id="GO:0015631">
    <property type="term" value="F:tubulin binding"/>
    <property type="evidence" value="ECO:0007669"/>
    <property type="project" value="TreeGrafter"/>
</dbReference>
<dbReference type="GO" id="GO:0005929">
    <property type="term" value="C:cilium"/>
    <property type="evidence" value="ECO:0007669"/>
    <property type="project" value="TreeGrafter"/>
</dbReference>
<evidence type="ECO:0000313" key="1">
    <source>
        <dbReference type="EMBL" id="CAH2096669.1"/>
    </source>
</evidence>
<dbReference type="Proteomes" id="UP001153954">
    <property type="component" value="Unassembled WGS sequence"/>
</dbReference>
<sequence length="1056" mass="118157">MGDNLPLLPDKETLCADVRPILREVFRDVHYLPTSKLLGTDDEKLNVENASPAREVEWVNNISSEYKKLHEHEIKLQQEHAKRLARDTPRNQYRLHSPVSSSDQTWKLESALLRRRDLKPSLEQNSNCKESLWVKNILNKSSGNVTVAEKIDIPSISNVPPLPFDEGSLESISMGEIISRPPPLPPVVPLPPAAPNYIVSIPPKFDFMNFKVGELHTQSLRLVNISKFEVRLSIRPPSRRELDIELCSRLVVTSGSAAEIKIHFRPKDVRAFTEQLDIRVSNGQRLCIPIACFMEPPSLEILVNNKGSSSSSFSKSIDTSNDIIDLGTKLLGDNHRAEFLLRCNAKHASFFLLSEDSWIDYTIEFTAHQSGKGKYYGIAVDSFFISPVRWSGGEDVHGLAVCKATEIGLHVAALRVISSTAISRPLHLVADTIMFTPKHITIQAHEKDYDICSEGDPSCEYYVNLGVTFPHRSLTVTINITNHSPLYYNYYWSSRSWGVCCCWNYSEELLDVEKSGSDLCPGAREAKEKLKKGEEIYKSIDKELKQVLIDGTIDGISPHSTMQLTVRLPDSGSELGIQRSVLMLTLKDIPKESITEEHECLIVNTKDIAEEVIPGTSLDSSSRQVCEVLCAQMEVWWEVVPVRFVLDPPVLRLPHSRRIKSVTAQIRATQLYGGTNIRAKLELLGNLPTLLTLTPEQPTITTFMLPLLSDRQSHTDVIRLTSEDNEWFASTSIEQYCETRHPSIKPSFTWLGVVPPGATVTASLTICNDTYEDIEWCATVYRWWGERGLADACKNQPPCITCHSRACTCSILTPTRGTLKQSQRDKLMYKTSAPDSDGCVTTLVRVHRTDTSTIGSSLEARASLLAYRVLSPHLVLRVLPCYGDKRGACEGCSLDAEGGAPLLRPRAALVRGGRACCRLRLANVAPLAASVLWEPAIEGDDILGVTFLPNEFQVEGYSEIDIMVVLEAKRVTDRRLFIRRAQIAHTKKPLYLVIDAAVSGVEVVIEFPTGDKETLSFASFKLMQKDDLEEHNSTVEPRTVEDIFTDYDLKRKKQRG</sequence>
<dbReference type="EMBL" id="CAKOGL010000016">
    <property type="protein sequence ID" value="CAH2096669.1"/>
    <property type="molecule type" value="Genomic_DNA"/>
</dbReference>
<dbReference type="InterPro" id="IPR033304">
    <property type="entry name" value="DLEC1"/>
</dbReference>
<name>A0AAU9UG03_EUPED</name>
<gene>
    <name evidence="1" type="ORF">EEDITHA_LOCUS11980</name>
</gene>